<reference evidence="8 9" key="1">
    <citation type="submission" date="2019-10" db="EMBL/GenBank/DDBJ databases">
        <title>Extracellular Electron Transfer in a Candidatus Methanoperedens spp. Enrichment Culture.</title>
        <authorList>
            <person name="Berger S."/>
            <person name="Rangel Shaw D."/>
            <person name="Berben T."/>
            <person name="In 'T Zandt M."/>
            <person name="Frank J."/>
            <person name="Reimann J."/>
            <person name="Jetten M.S.M."/>
            <person name="Welte C.U."/>
        </authorList>
    </citation>
    <scope>NUCLEOTIDE SEQUENCE [LARGE SCALE GENOMIC DNA]</scope>
    <source>
        <strain evidence="8">SB12</strain>
    </source>
</reference>
<feature type="transmembrane region" description="Helical" evidence="6">
    <location>
        <begin position="381"/>
        <end position="400"/>
    </location>
</feature>
<feature type="transmembrane region" description="Helical" evidence="6">
    <location>
        <begin position="282"/>
        <end position="301"/>
    </location>
</feature>
<dbReference type="PROSITE" id="PS50850">
    <property type="entry name" value="MFS"/>
    <property type="match status" value="1"/>
</dbReference>
<accession>A0A833H0P4</accession>
<feature type="domain" description="Major facilitator superfamily (MFS) profile" evidence="7">
    <location>
        <begin position="16"/>
        <end position="403"/>
    </location>
</feature>
<dbReference type="InterPro" id="IPR011701">
    <property type="entry name" value="MFS"/>
</dbReference>
<dbReference type="Gene3D" id="1.20.1250.20">
    <property type="entry name" value="MFS general substrate transporter like domains"/>
    <property type="match status" value="1"/>
</dbReference>
<name>A0A833H0P4_9LEPT</name>
<keyword evidence="2" id="KW-1003">Cell membrane</keyword>
<feature type="transmembrane region" description="Helical" evidence="6">
    <location>
        <begin position="307"/>
        <end position="331"/>
    </location>
</feature>
<proteinExistence type="predicted"/>
<feature type="transmembrane region" description="Helical" evidence="6">
    <location>
        <begin position="218"/>
        <end position="240"/>
    </location>
</feature>
<evidence type="ECO:0000256" key="1">
    <source>
        <dbReference type="ARBA" id="ARBA00004651"/>
    </source>
</evidence>
<feature type="transmembrane region" description="Helical" evidence="6">
    <location>
        <begin position="15"/>
        <end position="34"/>
    </location>
</feature>
<evidence type="ECO:0000256" key="3">
    <source>
        <dbReference type="ARBA" id="ARBA00022692"/>
    </source>
</evidence>
<evidence type="ECO:0000256" key="6">
    <source>
        <dbReference type="SAM" id="Phobius"/>
    </source>
</evidence>
<dbReference type="PANTHER" id="PTHR43124">
    <property type="entry name" value="PURINE EFFLUX PUMP PBUE"/>
    <property type="match status" value="1"/>
</dbReference>
<dbReference type="CDD" id="cd17324">
    <property type="entry name" value="MFS_NepI_like"/>
    <property type="match status" value="1"/>
</dbReference>
<evidence type="ECO:0000256" key="2">
    <source>
        <dbReference type="ARBA" id="ARBA00022475"/>
    </source>
</evidence>
<sequence length="403" mass="43867">MQTQNVPFTDKQEKLIVALLTLMNFAHILDFVIMMPLGPKLIHAFHIDAPRFGILVSAYAFAAAISGLLGAFVIDRFDRKHALIVLFSGFTIGTLLCAIAWNYWFMLFARIVAGGFGGILGGVVLSIIGDLFPPERRGTPTGVVMSAFSVASVVGIPIGLKAADLFGWQSPFYMIAAICAVIIPFAGRIFPSVKGHHQHASLHWFALMKAIFANGKHWIIFSFLFMVVVGGFSVIPYLPIYLVENAGLASEHLFLVYFIGGCFTFFTSRWIGRLSDRYGKVFVFRITASLAILPIYALTHLPRSTEVVIFTLTTIFMIVVSGRFVPALALITGNVEGRIRGSFMSVNSSVQQMSSGVATMLGGFLAGSAGEGQPIPHYGHAGYLAIGAILISLYLVRFLAKEQ</sequence>
<feature type="transmembrane region" description="Helical" evidence="6">
    <location>
        <begin position="81"/>
        <end position="101"/>
    </location>
</feature>
<organism evidence="8 9">
    <name type="scientific">Leptonema illini</name>
    <dbReference type="NCBI Taxonomy" id="183"/>
    <lineage>
        <taxon>Bacteria</taxon>
        <taxon>Pseudomonadati</taxon>
        <taxon>Spirochaetota</taxon>
        <taxon>Spirochaetia</taxon>
        <taxon>Leptospirales</taxon>
        <taxon>Leptospiraceae</taxon>
        <taxon>Leptonema</taxon>
    </lineage>
</organism>
<dbReference type="InterPro" id="IPR036259">
    <property type="entry name" value="MFS_trans_sf"/>
</dbReference>
<keyword evidence="5 6" id="KW-0472">Membrane</keyword>
<comment type="caution">
    <text evidence="8">The sequence shown here is derived from an EMBL/GenBank/DDBJ whole genome shotgun (WGS) entry which is preliminary data.</text>
</comment>
<dbReference type="AlphaFoldDB" id="A0A833H0P4"/>
<feature type="transmembrane region" description="Helical" evidence="6">
    <location>
        <begin position="172"/>
        <end position="190"/>
    </location>
</feature>
<dbReference type="InterPro" id="IPR020846">
    <property type="entry name" value="MFS_dom"/>
</dbReference>
<keyword evidence="4 6" id="KW-1133">Transmembrane helix</keyword>
<dbReference type="Proteomes" id="UP000460298">
    <property type="component" value="Unassembled WGS sequence"/>
</dbReference>
<dbReference type="SUPFAM" id="SSF103473">
    <property type="entry name" value="MFS general substrate transporter"/>
    <property type="match status" value="1"/>
</dbReference>
<dbReference type="InterPro" id="IPR050189">
    <property type="entry name" value="MFS_Efflux_Transporters"/>
</dbReference>
<feature type="transmembrane region" description="Helical" evidence="6">
    <location>
        <begin position="54"/>
        <end position="74"/>
    </location>
</feature>
<protein>
    <submittedName>
        <fullName evidence="8">MFS transporter</fullName>
    </submittedName>
</protein>
<dbReference type="Pfam" id="PF07690">
    <property type="entry name" value="MFS_1"/>
    <property type="match status" value="1"/>
</dbReference>
<evidence type="ECO:0000313" key="8">
    <source>
        <dbReference type="EMBL" id="KAB2931790.1"/>
    </source>
</evidence>
<feature type="transmembrane region" description="Helical" evidence="6">
    <location>
        <begin position="107"/>
        <end position="129"/>
    </location>
</feature>
<keyword evidence="3 6" id="KW-0812">Transmembrane</keyword>
<dbReference type="EMBL" id="WBUI01000012">
    <property type="protein sequence ID" value="KAB2931790.1"/>
    <property type="molecule type" value="Genomic_DNA"/>
</dbReference>
<feature type="transmembrane region" description="Helical" evidence="6">
    <location>
        <begin position="252"/>
        <end position="270"/>
    </location>
</feature>
<comment type="subcellular location">
    <subcellularLocation>
        <location evidence="1">Cell membrane</location>
        <topology evidence="1">Multi-pass membrane protein</topology>
    </subcellularLocation>
</comment>
<evidence type="ECO:0000313" key="9">
    <source>
        <dbReference type="Proteomes" id="UP000460298"/>
    </source>
</evidence>
<dbReference type="PANTHER" id="PTHR43124:SF3">
    <property type="entry name" value="CHLORAMPHENICOL EFFLUX PUMP RV0191"/>
    <property type="match status" value="1"/>
</dbReference>
<evidence type="ECO:0000259" key="7">
    <source>
        <dbReference type="PROSITE" id="PS50850"/>
    </source>
</evidence>
<evidence type="ECO:0000256" key="4">
    <source>
        <dbReference type="ARBA" id="ARBA00022989"/>
    </source>
</evidence>
<evidence type="ECO:0000256" key="5">
    <source>
        <dbReference type="ARBA" id="ARBA00023136"/>
    </source>
</evidence>
<dbReference type="GO" id="GO:0005886">
    <property type="term" value="C:plasma membrane"/>
    <property type="evidence" value="ECO:0007669"/>
    <property type="project" value="UniProtKB-SubCell"/>
</dbReference>
<gene>
    <name evidence="8" type="ORF">F9K24_12730</name>
</gene>
<feature type="transmembrane region" description="Helical" evidence="6">
    <location>
        <begin position="352"/>
        <end position="369"/>
    </location>
</feature>
<dbReference type="GO" id="GO:0022857">
    <property type="term" value="F:transmembrane transporter activity"/>
    <property type="evidence" value="ECO:0007669"/>
    <property type="project" value="InterPro"/>
</dbReference>
<feature type="transmembrane region" description="Helical" evidence="6">
    <location>
        <begin position="141"/>
        <end position="160"/>
    </location>
</feature>